<protein>
    <submittedName>
        <fullName evidence="1">DUF503 domain-containing protein</fullName>
    </submittedName>
</protein>
<dbReference type="Pfam" id="PF04456">
    <property type="entry name" value="DUF503"/>
    <property type="match status" value="1"/>
</dbReference>
<dbReference type="PANTHER" id="PTHR36441">
    <property type="entry name" value="HYPOTHETICAL CYTOSOLIC PROTEIN"/>
    <property type="match status" value="1"/>
</dbReference>
<organism evidence="1">
    <name type="scientific">Thermorudis peleae</name>
    <dbReference type="NCBI Taxonomy" id="1382356"/>
    <lineage>
        <taxon>Bacteria</taxon>
        <taxon>Pseudomonadati</taxon>
        <taxon>Thermomicrobiota</taxon>
        <taxon>Thermomicrobia</taxon>
        <taxon>Thermomicrobia incertae sedis</taxon>
        <taxon>Thermorudis</taxon>
    </lineage>
</organism>
<gene>
    <name evidence="1" type="ORF">ENP34_11430</name>
</gene>
<dbReference type="EMBL" id="DSIY01000264">
    <property type="protein sequence ID" value="HEG92030.1"/>
    <property type="molecule type" value="Genomic_DNA"/>
</dbReference>
<dbReference type="AlphaFoldDB" id="A0A831THB7"/>
<name>A0A831THB7_9BACT</name>
<reference evidence="1" key="1">
    <citation type="journal article" date="2020" name="mSystems">
        <title>Genome- and Community-Level Interaction Insights into Carbon Utilization and Element Cycling Functions of Hydrothermarchaeota in Hydrothermal Sediment.</title>
        <authorList>
            <person name="Zhou Z."/>
            <person name="Liu Y."/>
            <person name="Xu W."/>
            <person name="Pan J."/>
            <person name="Luo Z.H."/>
            <person name="Li M."/>
        </authorList>
    </citation>
    <scope>NUCLEOTIDE SEQUENCE [LARGE SCALE GENOMIC DNA]</scope>
    <source>
        <strain evidence="1">SpSt-210</strain>
    </source>
</reference>
<dbReference type="Gene3D" id="3.30.70.1120">
    <property type="entry name" value="TT1725-like"/>
    <property type="match status" value="1"/>
</dbReference>
<comment type="caution">
    <text evidence="1">The sequence shown here is derived from an EMBL/GenBank/DDBJ whole genome shotgun (WGS) entry which is preliminary data.</text>
</comment>
<dbReference type="InterPro" id="IPR036746">
    <property type="entry name" value="TT1725-like_sf"/>
</dbReference>
<sequence>MIIGVCRLAIEIPEAHSLKEKRAVIKAITNRVQHRFNVAIAEVDGHQQWQYAELGFACVSTSASHADEMMQRVVAFIEENLNGGYLADFHTEILSLD</sequence>
<evidence type="ECO:0000313" key="1">
    <source>
        <dbReference type="EMBL" id="HEG92030.1"/>
    </source>
</evidence>
<dbReference type="PANTHER" id="PTHR36441:SF1">
    <property type="entry name" value="DUF503 DOMAIN-CONTAINING PROTEIN"/>
    <property type="match status" value="1"/>
</dbReference>
<dbReference type="SUPFAM" id="SSF103007">
    <property type="entry name" value="Hypothetical protein TT1725"/>
    <property type="match status" value="1"/>
</dbReference>
<dbReference type="InterPro" id="IPR007546">
    <property type="entry name" value="DUF503"/>
</dbReference>
<accession>A0A831THB7</accession>
<proteinExistence type="predicted"/>